<dbReference type="PROSITE" id="PS00455">
    <property type="entry name" value="AMP_BINDING"/>
    <property type="match status" value="1"/>
</dbReference>
<evidence type="ECO:0000259" key="4">
    <source>
        <dbReference type="Pfam" id="PF16177"/>
    </source>
</evidence>
<dbReference type="Pfam" id="PF16177">
    <property type="entry name" value="ACAS_N"/>
    <property type="match status" value="1"/>
</dbReference>
<dbReference type="Gramene" id="Pp3c1_12020V3.5">
    <property type="protein sequence ID" value="Pp3c1_12020V3.5"/>
    <property type="gene ID" value="Pp3c1_12020"/>
</dbReference>
<reference evidence="5" key="3">
    <citation type="submission" date="2020-12" db="UniProtKB">
        <authorList>
            <consortium name="EnsemblPlants"/>
        </authorList>
    </citation>
    <scope>IDENTIFICATION</scope>
</reference>
<keyword evidence="6" id="KW-1185">Reference proteome</keyword>
<accession>A0A7I4BQZ6</accession>
<dbReference type="AlphaFoldDB" id="A0A7I4BQZ6"/>
<dbReference type="Pfam" id="PF00501">
    <property type="entry name" value="AMP-binding"/>
    <property type="match status" value="1"/>
</dbReference>
<dbReference type="EMBL" id="ABEU02000001">
    <property type="status" value="NOT_ANNOTATED_CDS"/>
    <property type="molecule type" value="Genomic_DNA"/>
</dbReference>
<feature type="domain" description="Acetyl-coenzyme A synthetase N-terminal" evidence="4">
    <location>
        <begin position="114"/>
        <end position="177"/>
    </location>
</feature>
<dbReference type="EnsemblPlants" id="Pp3c1_12020V3.5">
    <property type="protein sequence ID" value="Pp3c1_12020V3.5"/>
    <property type="gene ID" value="Pp3c1_12020"/>
</dbReference>
<dbReference type="Proteomes" id="UP000006727">
    <property type="component" value="Chromosome 1"/>
</dbReference>
<evidence type="ECO:0000256" key="1">
    <source>
        <dbReference type="ARBA" id="ARBA00006432"/>
    </source>
</evidence>
<organism evidence="5 6">
    <name type="scientific">Physcomitrium patens</name>
    <name type="common">Spreading-leaved earth moss</name>
    <name type="synonym">Physcomitrella patens</name>
    <dbReference type="NCBI Taxonomy" id="3218"/>
    <lineage>
        <taxon>Eukaryota</taxon>
        <taxon>Viridiplantae</taxon>
        <taxon>Streptophyta</taxon>
        <taxon>Embryophyta</taxon>
        <taxon>Bryophyta</taxon>
        <taxon>Bryophytina</taxon>
        <taxon>Bryopsida</taxon>
        <taxon>Funariidae</taxon>
        <taxon>Funariales</taxon>
        <taxon>Funariaceae</taxon>
        <taxon>Physcomitrium</taxon>
    </lineage>
</organism>
<dbReference type="InterPro" id="IPR032387">
    <property type="entry name" value="ACAS_N"/>
</dbReference>
<gene>
    <name evidence="5" type="primary">LOC112286963</name>
</gene>
<dbReference type="InterPro" id="IPR042099">
    <property type="entry name" value="ANL_N_sf"/>
</dbReference>
<evidence type="ECO:0000259" key="3">
    <source>
        <dbReference type="Pfam" id="PF00501"/>
    </source>
</evidence>
<proteinExistence type="inferred from homology"/>
<evidence type="ECO:0000313" key="6">
    <source>
        <dbReference type="Proteomes" id="UP000006727"/>
    </source>
</evidence>
<dbReference type="PANTHER" id="PTHR24095">
    <property type="entry name" value="ACETYL-COENZYME A SYNTHETASE"/>
    <property type="match status" value="1"/>
</dbReference>
<name>A0A7I4BQZ6_PHYPA</name>
<dbReference type="EC" id="6.2.1.1" evidence="2"/>
<dbReference type="InterPro" id="IPR020845">
    <property type="entry name" value="AMP-binding_CS"/>
</dbReference>
<dbReference type="PANTHER" id="PTHR24095:SF14">
    <property type="entry name" value="ACETYL-COENZYME A SYNTHETASE 1"/>
    <property type="match status" value="1"/>
</dbReference>
<dbReference type="InterPro" id="IPR000873">
    <property type="entry name" value="AMP-dep_synth/lig_dom"/>
</dbReference>
<evidence type="ECO:0000313" key="5">
    <source>
        <dbReference type="EnsemblPlants" id="Pp3c1_12020V3.5"/>
    </source>
</evidence>
<dbReference type="Gene3D" id="3.40.50.12780">
    <property type="entry name" value="N-terminal domain of ligase-like"/>
    <property type="match status" value="1"/>
</dbReference>
<dbReference type="SUPFAM" id="SSF56801">
    <property type="entry name" value="Acetyl-CoA synthetase-like"/>
    <property type="match status" value="1"/>
</dbReference>
<evidence type="ECO:0000256" key="2">
    <source>
        <dbReference type="ARBA" id="ARBA00013275"/>
    </source>
</evidence>
<feature type="domain" description="AMP-dependent synthetase/ligase" evidence="3">
    <location>
        <begin position="185"/>
        <end position="472"/>
    </location>
</feature>
<dbReference type="GO" id="GO:0003987">
    <property type="term" value="F:acetate-CoA ligase activity"/>
    <property type="evidence" value="ECO:0007669"/>
    <property type="project" value="UniProtKB-EC"/>
</dbReference>
<reference evidence="5 6" key="2">
    <citation type="journal article" date="2018" name="Plant J.">
        <title>The Physcomitrella patens chromosome-scale assembly reveals moss genome structure and evolution.</title>
        <authorList>
            <person name="Lang D."/>
            <person name="Ullrich K.K."/>
            <person name="Murat F."/>
            <person name="Fuchs J."/>
            <person name="Jenkins J."/>
            <person name="Haas F.B."/>
            <person name="Piednoel M."/>
            <person name="Gundlach H."/>
            <person name="Van Bel M."/>
            <person name="Meyberg R."/>
            <person name="Vives C."/>
            <person name="Morata J."/>
            <person name="Symeonidi A."/>
            <person name="Hiss M."/>
            <person name="Muchero W."/>
            <person name="Kamisugi Y."/>
            <person name="Saleh O."/>
            <person name="Blanc G."/>
            <person name="Decker E.L."/>
            <person name="van Gessel N."/>
            <person name="Grimwood J."/>
            <person name="Hayes R.D."/>
            <person name="Graham S.W."/>
            <person name="Gunter L.E."/>
            <person name="McDaniel S.F."/>
            <person name="Hoernstein S.N.W."/>
            <person name="Larsson A."/>
            <person name="Li F.W."/>
            <person name="Perroud P.F."/>
            <person name="Phillips J."/>
            <person name="Ranjan P."/>
            <person name="Rokshar D.S."/>
            <person name="Rothfels C.J."/>
            <person name="Schneider L."/>
            <person name="Shu S."/>
            <person name="Stevenson D.W."/>
            <person name="Thummler F."/>
            <person name="Tillich M."/>
            <person name="Villarreal Aguilar J.C."/>
            <person name="Widiez T."/>
            <person name="Wong G.K."/>
            <person name="Wymore A."/>
            <person name="Zhang Y."/>
            <person name="Zimmer A.D."/>
            <person name="Quatrano R.S."/>
            <person name="Mayer K.F.X."/>
            <person name="Goodstein D."/>
            <person name="Casacuberta J.M."/>
            <person name="Vandepoele K."/>
            <person name="Reski R."/>
            <person name="Cuming A.C."/>
            <person name="Tuskan G.A."/>
            <person name="Maumus F."/>
            <person name="Salse J."/>
            <person name="Schmutz J."/>
            <person name="Rensing S.A."/>
        </authorList>
    </citation>
    <scope>NUCLEOTIDE SEQUENCE [LARGE SCALE GENOMIC DNA]</scope>
    <source>
        <strain evidence="5 6">cv. Gransden 2004</strain>
    </source>
</reference>
<protein>
    <recommendedName>
        <fullName evidence="2">acetate--CoA ligase</fullName>
        <ecNumber evidence="2">6.2.1.1</ecNumber>
    </recommendedName>
</protein>
<comment type="similarity">
    <text evidence="1">Belongs to the ATP-dependent AMP-binding enzyme family.</text>
</comment>
<sequence>MPPAVHSFPRPLAHNWTSGASGRWCGPISGSLRVVSEVGFRGGVHSSRVLTMAPGHEVRSVRPGAHVLSSPVGAKFVPGAVSGEAAVVAGQEEELVAPSEEFQATALVASRAQYDEMYKRSVENPDGFWGDIASTFFWKKRWPVKDGKVHTENIDVRNGRVAVEWFKGGQTNICYNAIDRHVEAGLGDKVAFYWEGNDLGVDASLTYKEVLEKVCQLANYLRSQGVKKGDAVAIYMPMLAELPIAMLACARIGAVHSVVFAGFSAESLYQRILDCKPNVILTSSAVKRGAKIIKLKDIVDDALSRASADGHTVGMCLTYDNSSALKREETAWTEGRDSWWQDIVPSYAKECDVEWVDAEDTLFLLYTSGSTGKPKGVLHTTGGYMVYAATTFKYAFNYHDDDVYWCTADCGWITGHSYLTYGPLLNGASMVVFEGVPNYPDAGRCWDIVDKYNVSIFYTAPTAIRSLMRSGDEVFLAVLWLLACSTDIIELIAQMRLITFNFSNFVLQMFGE</sequence>
<reference evidence="5 6" key="1">
    <citation type="journal article" date="2008" name="Science">
        <title>The Physcomitrella genome reveals evolutionary insights into the conquest of land by plants.</title>
        <authorList>
            <person name="Rensing S."/>
            <person name="Lang D."/>
            <person name="Zimmer A."/>
            <person name="Terry A."/>
            <person name="Salamov A."/>
            <person name="Shapiro H."/>
            <person name="Nishiyama T."/>
            <person name="Perroud P.-F."/>
            <person name="Lindquist E."/>
            <person name="Kamisugi Y."/>
            <person name="Tanahashi T."/>
            <person name="Sakakibara K."/>
            <person name="Fujita T."/>
            <person name="Oishi K."/>
            <person name="Shin-I T."/>
            <person name="Kuroki Y."/>
            <person name="Toyoda A."/>
            <person name="Suzuki Y."/>
            <person name="Hashimoto A."/>
            <person name="Yamaguchi K."/>
            <person name="Sugano A."/>
            <person name="Kohara Y."/>
            <person name="Fujiyama A."/>
            <person name="Anterola A."/>
            <person name="Aoki S."/>
            <person name="Ashton N."/>
            <person name="Barbazuk W.B."/>
            <person name="Barker E."/>
            <person name="Bennetzen J."/>
            <person name="Bezanilla M."/>
            <person name="Blankenship R."/>
            <person name="Cho S.H."/>
            <person name="Dutcher S."/>
            <person name="Estelle M."/>
            <person name="Fawcett J.A."/>
            <person name="Gundlach H."/>
            <person name="Hanada K."/>
            <person name="Heyl A."/>
            <person name="Hicks K.A."/>
            <person name="Hugh J."/>
            <person name="Lohr M."/>
            <person name="Mayer K."/>
            <person name="Melkozernov A."/>
            <person name="Murata T."/>
            <person name="Nelson D."/>
            <person name="Pils B."/>
            <person name="Prigge M."/>
            <person name="Reiss B."/>
            <person name="Renner T."/>
            <person name="Rombauts S."/>
            <person name="Rushton P."/>
            <person name="Sanderfoot A."/>
            <person name="Schween G."/>
            <person name="Shiu S.-H."/>
            <person name="Stueber K."/>
            <person name="Theodoulou F.L."/>
            <person name="Tu H."/>
            <person name="Van de Peer Y."/>
            <person name="Verrier P.J."/>
            <person name="Waters E."/>
            <person name="Wood A."/>
            <person name="Yang L."/>
            <person name="Cove D."/>
            <person name="Cuming A."/>
            <person name="Hasebe M."/>
            <person name="Lucas S."/>
            <person name="Mishler D.B."/>
            <person name="Reski R."/>
            <person name="Grigoriev I."/>
            <person name="Quatrano R.S."/>
            <person name="Boore J.L."/>
        </authorList>
    </citation>
    <scope>NUCLEOTIDE SEQUENCE [LARGE SCALE GENOMIC DNA]</scope>
    <source>
        <strain evidence="5 6">cv. Gransden 2004</strain>
    </source>
</reference>